<proteinExistence type="predicted"/>
<evidence type="ECO:0000256" key="1">
    <source>
        <dbReference type="SAM" id="MobiDB-lite"/>
    </source>
</evidence>
<evidence type="ECO:0000259" key="2">
    <source>
        <dbReference type="Pfam" id="PF06985"/>
    </source>
</evidence>
<dbReference type="InterPro" id="IPR010730">
    <property type="entry name" value="HET"/>
</dbReference>
<organism evidence="3 4">
    <name type="scientific">Apiospora hydei</name>
    <dbReference type="NCBI Taxonomy" id="1337664"/>
    <lineage>
        <taxon>Eukaryota</taxon>
        <taxon>Fungi</taxon>
        <taxon>Dikarya</taxon>
        <taxon>Ascomycota</taxon>
        <taxon>Pezizomycotina</taxon>
        <taxon>Sordariomycetes</taxon>
        <taxon>Xylariomycetidae</taxon>
        <taxon>Amphisphaeriales</taxon>
        <taxon>Apiosporaceae</taxon>
        <taxon>Apiospora</taxon>
    </lineage>
</organism>
<dbReference type="PANTHER" id="PTHR33112:SF1">
    <property type="entry name" value="HETEROKARYON INCOMPATIBILITY DOMAIN-CONTAINING PROTEIN"/>
    <property type="match status" value="1"/>
</dbReference>
<evidence type="ECO:0000313" key="3">
    <source>
        <dbReference type="EMBL" id="KAK8085437.1"/>
    </source>
</evidence>
<dbReference type="RefSeq" id="XP_066669946.1">
    <property type="nucleotide sequence ID" value="XM_066811023.1"/>
</dbReference>
<dbReference type="PANTHER" id="PTHR33112">
    <property type="entry name" value="DOMAIN PROTEIN, PUTATIVE-RELATED"/>
    <property type="match status" value="1"/>
</dbReference>
<sequence length="740" mass="81997">MEPSLPPGGAQKRGTIEDEGAYPARKRKLLDASAGSDHALCDRCRQIQWEDLAAIPPASRIGRKAAGLFSVDRDALSESQCPVCRLLAAITPPSLDGRHCRLVALSSSLAILGRQVRAPERVDYSDCTVLYPVLETKFADKTAGQRISRDWYEGGCLALVASDGNENQIPVTGPRRISSKVDFELVKRWLEDCKTHHPAATCEPGVGGSSDVEGLRVIDCYSEVFKIVEAPSTCQYVALSYVWGKPSPPTPQGENGNSKQAVEVIPRVIIDAITLTKSLGERYLWVDKLCIDQIDGHMMARQIAQMDKIYAHAYLTIVAAAGHDASYGLPGVGDRQRHPQGHVPVTENVDLIQIFPHTSAELDSATWARRGWTYQEGYLSPRRLVFTDQQVSFLCNVAHHAESIQKPKRLSRVELNASKSNFLDMIPSAALSSAGRSRGDSKVGRQWEDLKREQLVNYTRRQLTNEGDSLNAILGLFRALQPSGIRHLHGVPVRKVRKGEYSWLEFPFAWHHEAEGSRRRPGFPSWSWSGWEGGIRMSEFDICVPDDCDIGLARRDGDIVVPLRDWLNHDLREPDLSSVNASSLLSVTALAVQVQCVRKSWTELNKTLSNQSRLAGMSFRDGVHAVLPIGEGVTQMAYAYMDEDIPLVDKILGLVLRPPWSSRKNAILLLKQIAQQEQHYQRVGLVRVSGFAKTRPAAVGDSDPQTVYVDSDGSPLEEVDQVEELPLWLEEAVARTITIS</sequence>
<protein>
    <submittedName>
        <fullName evidence="3">HET-domain-containing protein</fullName>
    </submittedName>
</protein>
<feature type="region of interest" description="Disordered" evidence="1">
    <location>
        <begin position="1"/>
        <end position="20"/>
    </location>
</feature>
<name>A0ABR1WPP0_9PEZI</name>
<dbReference type="EMBL" id="JAQQWN010000005">
    <property type="protein sequence ID" value="KAK8085437.1"/>
    <property type="molecule type" value="Genomic_DNA"/>
</dbReference>
<reference evidence="3 4" key="1">
    <citation type="submission" date="2023-01" db="EMBL/GenBank/DDBJ databases">
        <title>Analysis of 21 Apiospora genomes using comparative genomics revels a genus with tremendous synthesis potential of carbohydrate active enzymes and secondary metabolites.</title>
        <authorList>
            <person name="Sorensen T."/>
        </authorList>
    </citation>
    <scope>NUCLEOTIDE SEQUENCE [LARGE SCALE GENOMIC DNA]</scope>
    <source>
        <strain evidence="3 4">CBS 114990</strain>
    </source>
</reference>
<accession>A0ABR1WPP0</accession>
<dbReference type="Pfam" id="PF06985">
    <property type="entry name" value="HET"/>
    <property type="match status" value="1"/>
</dbReference>
<comment type="caution">
    <text evidence="3">The sequence shown here is derived from an EMBL/GenBank/DDBJ whole genome shotgun (WGS) entry which is preliminary data.</text>
</comment>
<dbReference type="GeneID" id="92044083"/>
<evidence type="ECO:0000313" key="4">
    <source>
        <dbReference type="Proteomes" id="UP001433268"/>
    </source>
</evidence>
<keyword evidence="4" id="KW-1185">Reference proteome</keyword>
<feature type="domain" description="Heterokaryon incompatibility" evidence="2">
    <location>
        <begin position="236"/>
        <end position="376"/>
    </location>
</feature>
<dbReference type="Proteomes" id="UP001433268">
    <property type="component" value="Unassembled WGS sequence"/>
</dbReference>
<gene>
    <name evidence="3" type="ORF">PG997_006708</name>
</gene>